<dbReference type="AlphaFoldDB" id="A0AA35NME6"/>
<feature type="compositionally biased region" description="Polar residues" evidence="6">
    <location>
        <begin position="687"/>
        <end position="697"/>
    </location>
</feature>
<feature type="compositionally biased region" description="Polar residues" evidence="6">
    <location>
        <begin position="307"/>
        <end position="320"/>
    </location>
</feature>
<evidence type="ECO:0000313" key="7">
    <source>
        <dbReference type="EMBL" id="CAI4055515.1"/>
    </source>
</evidence>
<feature type="compositionally biased region" description="Low complexity" evidence="6">
    <location>
        <begin position="123"/>
        <end position="158"/>
    </location>
</feature>
<protein>
    <recommendedName>
        <fullName evidence="4">Altered inheritance of mitochondria protein 3</fullName>
    </recommendedName>
</protein>
<dbReference type="GO" id="GO:0045121">
    <property type="term" value="C:membrane raft"/>
    <property type="evidence" value="ECO:0007669"/>
    <property type="project" value="UniProtKB-SubCell"/>
</dbReference>
<reference evidence="7" key="1">
    <citation type="submission" date="2022-10" db="EMBL/GenBank/DDBJ databases">
        <authorList>
            <person name="Byrne P K."/>
        </authorList>
    </citation>
    <scope>NUCLEOTIDE SEQUENCE</scope>
    <source>
        <strain evidence="7">IFO1802</strain>
    </source>
</reference>
<name>A0AA35NME6_SACK1</name>
<organism evidence="7 8">
    <name type="scientific">Saccharomyces kudriavzevii (strain ATCC MYA-4449 / AS 2.2408 / CBS 8840 / NBRC 1802 / NCYC 2889)</name>
    <name type="common">Yeast</name>
    <dbReference type="NCBI Taxonomy" id="226230"/>
    <lineage>
        <taxon>Eukaryota</taxon>
        <taxon>Fungi</taxon>
        <taxon>Dikarya</taxon>
        <taxon>Ascomycota</taxon>
        <taxon>Saccharomycotina</taxon>
        <taxon>Saccharomycetes</taxon>
        <taxon>Saccharomycetales</taxon>
        <taxon>Saccharomycetaceae</taxon>
        <taxon>Saccharomyces</taxon>
    </lineage>
</organism>
<evidence type="ECO:0000256" key="1">
    <source>
        <dbReference type="ARBA" id="ARBA00004256"/>
    </source>
</evidence>
<dbReference type="EMBL" id="OX365897">
    <property type="protein sequence ID" value="CAI4055515.1"/>
    <property type="molecule type" value="Genomic_DNA"/>
</dbReference>
<feature type="region of interest" description="Disordered" evidence="6">
    <location>
        <begin position="874"/>
        <end position="966"/>
    </location>
</feature>
<feature type="compositionally biased region" description="Low complexity" evidence="6">
    <location>
        <begin position="167"/>
        <end position="199"/>
    </location>
</feature>
<feature type="compositionally biased region" description="Basic and acidic residues" evidence="6">
    <location>
        <begin position="540"/>
        <end position="559"/>
    </location>
</feature>
<feature type="compositionally biased region" description="Low complexity" evidence="6">
    <location>
        <begin position="646"/>
        <end position="663"/>
    </location>
</feature>
<feature type="compositionally biased region" description="Low complexity" evidence="6">
    <location>
        <begin position="263"/>
        <end position="284"/>
    </location>
</feature>
<dbReference type="GO" id="GO:0051016">
    <property type="term" value="P:barbed-end actin filament capping"/>
    <property type="evidence" value="ECO:0007669"/>
    <property type="project" value="InterPro"/>
</dbReference>
<evidence type="ECO:0000256" key="5">
    <source>
        <dbReference type="ARBA" id="ARBA00023136"/>
    </source>
</evidence>
<evidence type="ECO:0000256" key="6">
    <source>
        <dbReference type="SAM" id="MobiDB-lite"/>
    </source>
</evidence>
<gene>
    <name evidence="7" type="primary">SKDI02G2160</name>
    <name evidence="7" type="ORF">SKDI_02G2160</name>
</gene>
<dbReference type="Proteomes" id="UP001162087">
    <property type="component" value="Chromosome 2"/>
</dbReference>
<keyword evidence="8" id="KW-1185">Reference proteome</keyword>
<feature type="compositionally biased region" description="Polar residues" evidence="6">
    <location>
        <begin position="200"/>
        <end position="218"/>
    </location>
</feature>
<comment type="subunit">
    <text evidence="3">Interacts with RVS167.</text>
</comment>
<feature type="region of interest" description="Disordered" evidence="6">
    <location>
        <begin position="1"/>
        <end position="834"/>
    </location>
</feature>
<dbReference type="InterPro" id="IPR031370">
    <property type="entry name" value="Aim3"/>
</dbReference>
<feature type="compositionally biased region" description="Polar residues" evidence="6">
    <location>
        <begin position="572"/>
        <end position="595"/>
    </location>
</feature>
<sequence length="966" mass="106542">MGFWENNKDSITSGLKSAGKYGYQGTKYVAKTGYKASKKHYNSSKSHREKKNGKKKSSDEEYESDEEEYERKPADIRTLKNPNSFPPPPLKPGQRTFTGQQQQQQQQQMSSGQPNYASQGVYQDQPGTGPMGQPQQYAQYPQQQQAPMAQQMPAFGPQGQQMPPYGSNSNPNSFQSLPQQSQPQNAIQSQASSNSGSQQNTGFPLQNPQYGSQSANPAPSQPFQNNLQYQQQQQQQYQQQQQQQQPAQFRPQGPQNFEQSQFPSNPQQMDQPQQQSSSQFVQQVLPPPVQPQQYQQQPLPAQPGQSIVATPRQSASNGFDQQQQQQQQPPNQGYVPSPYGNQFNTASAPGIDTYSPAYGQPVSHVTDMQGVTSNYGAPPIQTQPPLGGQPPVPVRMQSQSSQVIPRRSTYQSEASFGSSESTPHFEVTPFDPDAPAPKPRIDIATVDVNNLPPPPTHRDRGAVVKPESTPSVESSSDATKKTLSNVTSSPAVSLPPRNSKSTTTNNELNSNKRDNGSTVKSSILGHYDVEINMAPPPKPFRHESNFKAADHARKVHTPEQKLPTPPSRGNIEPSSQSLQAKSETIESVSSINPSKPQEIPISNFVPPPKPFRHVKTQQNQGGGLPPMANKNDALPASPYDQDKNVGPSLLPQSKPQLQSQSGPVRMETHPIQNFQPPPKPYRPSIQERISTTDNGGTYSADENEANNGRGRGRIVKHGVSDEYHSKSETSPEKYHVDRLEKVPACFPTERASSPPTPPKFETENIKGPTKYENLLSPSTAPVLASGSTKKAPPPIVKPKPKDFSLNGNEAPKQLDEKATTGSLKGSGQDERLNSITNELSHFKLRKTNVKLEDLGNPRDVKDLSPVNSDLDEKYVSASGSISPPKPPSSRASKKKVPPAVPRKNDNLKKRPPMVPKKKVLLRSLEPRPINMKRTDSRDKSDDDDDLNPFERYKRNVVPQEEDRLHK</sequence>
<feature type="compositionally biased region" description="Basic residues" evidence="6">
    <location>
        <begin position="909"/>
        <end position="920"/>
    </location>
</feature>
<dbReference type="Pfam" id="PF17096">
    <property type="entry name" value="AIM3"/>
    <property type="match status" value="1"/>
</dbReference>
<proteinExistence type="inferred from homology"/>
<feature type="compositionally biased region" description="Polar residues" evidence="6">
    <location>
        <begin position="468"/>
        <end position="509"/>
    </location>
</feature>
<feature type="compositionally biased region" description="Basic residues" evidence="6">
    <location>
        <begin position="36"/>
        <end position="55"/>
    </location>
</feature>
<evidence type="ECO:0000256" key="3">
    <source>
        <dbReference type="ARBA" id="ARBA00011240"/>
    </source>
</evidence>
<dbReference type="RefSeq" id="XP_056086099.1">
    <property type="nucleotide sequence ID" value="XM_056229048.1"/>
</dbReference>
<keyword evidence="5" id="KW-0472">Membrane</keyword>
<dbReference type="GO" id="GO:0030479">
    <property type="term" value="C:actin cortical patch"/>
    <property type="evidence" value="ECO:0007669"/>
    <property type="project" value="InterPro"/>
</dbReference>
<accession>A0AA35NME6</accession>
<feature type="compositionally biased region" description="Low complexity" evidence="6">
    <location>
        <begin position="221"/>
        <end position="255"/>
    </location>
</feature>
<feature type="compositionally biased region" description="Basic and acidic residues" evidence="6">
    <location>
        <begin position="718"/>
        <end position="741"/>
    </location>
</feature>
<evidence type="ECO:0000256" key="4">
    <source>
        <dbReference type="ARBA" id="ARBA00014284"/>
    </source>
</evidence>
<evidence type="ECO:0000313" key="8">
    <source>
        <dbReference type="Proteomes" id="UP001162087"/>
    </source>
</evidence>
<feature type="compositionally biased region" description="Polar residues" evidence="6">
    <location>
        <begin position="109"/>
        <end position="122"/>
    </location>
</feature>
<dbReference type="GeneID" id="80922399"/>
<feature type="compositionally biased region" description="Low complexity" evidence="6">
    <location>
        <begin position="291"/>
        <end position="306"/>
    </location>
</feature>
<feature type="compositionally biased region" description="Basic and acidic residues" evidence="6">
    <location>
        <begin position="69"/>
        <end position="78"/>
    </location>
</feature>
<evidence type="ECO:0000256" key="2">
    <source>
        <dbReference type="ARBA" id="ARBA00005311"/>
    </source>
</evidence>
<comment type="similarity">
    <text evidence="2">Belongs to the AIM3 family.</text>
</comment>
<feature type="compositionally biased region" description="Polar residues" evidence="6">
    <location>
        <begin position="396"/>
        <end position="422"/>
    </location>
</feature>
<comment type="subcellular location">
    <subcellularLocation>
        <location evidence="1">Membrane raft</location>
        <topology evidence="1">Peripheral membrane protein</topology>
    </subcellularLocation>
</comment>